<evidence type="ECO:0000256" key="3">
    <source>
        <dbReference type="ARBA" id="ARBA00022490"/>
    </source>
</evidence>
<dbReference type="AlphaFoldDB" id="A0A1F7RLQ0"/>
<protein>
    <recommendedName>
        <fullName evidence="10">Glycine--tRNA ligase beta subunit</fullName>
        <ecNumber evidence="10">6.1.1.14</ecNumber>
    </recommendedName>
    <alternativeName>
        <fullName evidence="10">Glycyl-tRNA synthetase beta subunit</fullName>
        <shortName evidence="10">GlyRS</shortName>
    </alternativeName>
</protein>
<dbReference type="EC" id="6.1.1.14" evidence="10"/>
<evidence type="ECO:0000256" key="2">
    <source>
        <dbReference type="ARBA" id="ARBA00008226"/>
    </source>
</evidence>
<dbReference type="PROSITE" id="PS50861">
    <property type="entry name" value="AA_TRNA_LIGASE_II_GLYAB"/>
    <property type="match status" value="1"/>
</dbReference>
<comment type="caution">
    <text evidence="12">The sequence shown here is derived from an EMBL/GenBank/DDBJ whole genome shotgun (WGS) entry which is preliminary data.</text>
</comment>
<evidence type="ECO:0000256" key="8">
    <source>
        <dbReference type="ARBA" id="ARBA00023146"/>
    </source>
</evidence>
<dbReference type="GO" id="GO:0006420">
    <property type="term" value="P:arginyl-tRNA aminoacylation"/>
    <property type="evidence" value="ECO:0007669"/>
    <property type="project" value="InterPro"/>
</dbReference>
<dbReference type="SUPFAM" id="SSF109604">
    <property type="entry name" value="HD-domain/PDEase-like"/>
    <property type="match status" value="1"/>
</dbReference>
<dbReference type="GO" id="GO:0005829">
    <property type="term" value="C:cytosol"/>
    <property type="evidence" value="ECO:0007669"/>
    <property type="project" value="TreeGrafter"/>
</dbReference>
<dbReference type="Proteomes" id="UP000178526">
    <property type="component" value="Unassembled WGS sequence"/>
</dbReference>
<accession>A0A1F7RLQ0</accession>
<dbReference type="InterPro" id="IPR006194">
    <property type="entry name" value="Gly-tRNA-synth_heterodimer"/>
</dbReference>
<dbReference type="PANTHER" id="PTHR30075:SF2">
    <property type="entry name" value="GLYCINE--TRNA LIGASE, CHLOROPLASTIC_MITOCHONDRIAL 2"/>
    <property type="match status" value="1"/>
</dbReference>
<proteinExistence type="inferred from homology"/>
<name>A0A1F7RLQ0_9BACT</name>
<keyword evidence="5 10" id="KW-0547">Nucleotide-binding</keyword>
<comment type="similarity">
    <text evidence="2 10">Belongs to the class-II aminoacyl-tRNA synthetase family.</text>
</comment>
<evidence type="ECO:0000256" key="6">
    <source>
        <dbReference type="ARBA" id="ARBA00022840"/>
    </source>
</evidence>
<keyword evidence="4 10" id="KW-0436">Ligase</keyword>
<dbReference type="PRINTS" id="PR01045">
    <property type="entry name" value="TRNASYNTHGB"/>
</dbReference>
<sequence length="692" mass="78967">MSGELLLEIGTEDVPAKFFPEALENFKSVARENFMRERLKYGKISTFGTLRRMVLLVREVEDKQEDLVEEVVGPRVASAFDEKGQPTKASIGFAKAQGVDVSSLFIKDTGKGQSICVRKKLSGKNTKEILPEVVSEIIREISFPKSMRWGNQDIRFARPVHWILALYEGEIIRFKFGDVESSNLSFGHRFLSPSSFEVTGFQDYHEKCEKGFVIIDPLKRKSILEKEIKERAASKNGQVLNYEGLLETVNFMVEYPTAFVGSFPKEYLKLPEEVLTNTMQKQQMYFPLFDSKRNLLNYFIGVSDTDNRDMDLIIKGNERVLRARLADAEFFFKEDQRVKLEARVEALKRVIFLEKLGTLYDKVMRLRELALFLGNKISETGEAKINVKSVERAALLCKADLVTEMVKEFPELQGVMGREYARLQAEGEEVAQAIFEHYMPRFAEDKIPPTDNGAVLSLADKLDTVSGCFSLSMVPTGSEDPLGLRRQAIGIINIIMGKGYRLSLKEAIVKSLELHGVRENKEEILSKISDFFSTRLENILVSQGFEIDIIDSVLAGNMDSILDSKKRVEAISRLKKEPGFSSLTTTFKRAIRILPDREKGDIDLSLLNENAEKELYKAFEEVERKSRLFLEKEDYYGALKEISEIKDKVDMFFEDVMVMIEDTRLKNNRLNLLKNVVRLFSTIADFSKIAEE</sequence>
<evidence type="ECO:0000313" key="13">
    <source>
        <dbReference type="Proteomes" id="UP000178526"/>
    </source>
</evidence>
<evidence type="ECO:0000256" key="7">
    <source>
        <dbReference type="ARBA" id="ARBA00022917"/>
    </source>
</evidence>
<keyword evidence="3 10" id="KW-0963">Cytoplasm</keyword>
<keyword evidence="7 10" id="KW-0648">Protein biosynthesis</keyword>
<evidence type="ECO:0000259" key="11">
    <source>
        <dbReference type="Pfam" id="PF05746"/>
    </source>
</evidence>
<dbReference type="Pfam" id="PF05746">
    <property type="entry name" value="DALR_1"/>
    <property type="match status" value="1"/>
</dbReference>
<gene>
    <name evidence="10" type="primary">glyS</name>
    <name evidence="12" type="ORF">A2042_02975</name>
</gene>
<comment type="catalytic activity">
    <reaction evidence="9 10">
        <text>tRNA(Gly) + glycine + ATP = glycyl-tRNA(Gly) + AMP + diphosphate</text>
        <dbReference type="Rhea" id="RHEA:16013"/>
        <dbReference type="Rhea" id="RHEA-COMP:9664"/>
        <dbReference type="Rhea" id="RHEA-COMP:9683"/>
        <dbReference type="ChEBI" id="CHEBI:30616"/>
        <dbReference type="ChEBI" id="CHEBI:33019"/>
        <dbReference type="ChEBI" id="CHEBI:57305"/>
        <dbReference type="ChEBI" id="CHEBI:78442"/>
        <dbReference type="ChEBI" id="CHEBI:78522"/>
        <dbReference type="ChEBI" id="CHEBI:456215"/>
        <dbReference type="EC" id="6.1.1.14"/>
    </reaction>
</comment>
<dbReference type="NCBIfam" id="TIGR00211">
    <property type="entry name" value="glyS"/>
    <property type="match status" value="1"/>
</dbReference>
<organism evidence="12 13">
    <name type="scientific">Candidatus Schekmanbacteria bacterium GWA2_38_11</name>
    <dbReference type="NCBI Taxonomy" id="1817876"/>
    <lineage>
        <taxon>Bacteria</taxon>
        <taxon>Candidatus Schekmaniibacteriota</taxon>
    </lineage>
</organism>
<keyword evidence="6 10" id="KW-0067">ATP-binding</keyword>
<dbReference type="InterPro" id="IPR008909">
    <property type="entry name" value="DALR_anticod-bd"/>
</dbReference>
<evidence type="ECO:0000256" key="5">
    <source>
        <dbReference type="ARBA" id="ARBA00022741"/>
    </source>
</evidence>
<dbReference type="GO" id="GO:0004820">
    <property type="term" value="F:glycine-tRNA ligase activity"/>
    <property type="evidence" value="ECO:0007669"/>
    <property type="project" value="UniProtKB-UniRule"/>
</dbReference>
<evidence type="ECO:0000256" key="1">
    <source>
        <dbReference type="ARBA" id="ARBA00004496"/>
    </source>
</evidence>
<evidence type="ECO:0000256" key="4">
    <source>
        <dbReference type="ARBA" id="ARBA00022598"/>
    </source>
</evidence>
<comment type="subcellular location">
    <subcellularLocation>
        <location evidence="1 10">Cytoplasm</location>
    </subcellularLocation>
</comment>
<dbReference type="PANTHER" id="PTHR30075">
    <property type="entry name" value="GLYCYL-TRNA SYNTHETASE"/>
    <property type="match status" value="1"/>
</dbReference>
<dbReference type="InterPro" id="IPR015944">
    <property type="entry name" value="Gly-tRNA-synth_bsu"/>
</dbReference>
<comment type="subunit">
    <text evidence="10">Tetramer of two alpha and two beta subunits.</text>
</comment>
<feature type="domain" description="DALR anticodon binding" evidence="11">
    <location>
        <begin position="599"/>
        <end position="682"/>
    </location>
</feature>
<dbReference type="HAMAP" id="MF_00255">
    <property type="entry name" value="Gly_tRNA_synth_beta"/>
    <property type="match status" value="1"/>
</dbReference>
<evidence type="ECO:0000256" key="9">
    <source>
        <dbReference type="ARBA" id="ARBA00047937"/>
    </source>
</evidence>
<keyword evidence="8 10" id="KW-0030">Aminoacyl-tRNA synthetase</keyword>
<dbReference type="GO" id="GO:0006426">
    <property type="term" value="P:glycyl-tRNA aminoacylation"/>
    <property type="evidence" value="ECO:0007669"/>
    <property type="project" value="UniProtKB-UniRule"/>
</dbReference>
<dbReference type="GO" id="GO:0004814">
    <property type="term" value="F:arginine-tRNA ligase activity"/>
    <property type="evidence" value="ECO:0007669"/>
    <property type="project" value="InterPro"/>
</dbReference>
<evidence type="ECO:0000313" key="12">
    <source>
        <dbReference type="EMBL" id="OGL41807.1"/>
    </source>
</evidence>
<dbReference type="GO" id="GO:0005524">
    <property type="term" value="F:ATP binding"/>
    <property type="evidence" value="ECO:0007669"/>
    <property type="project" value="UniProtKB-UniRule"/>
</dbReference>
<dbReference type="EMBL" id="MGDB01000063">
    <property type="protein sequence ID" value="OGL41807.1"/>
    <property type="molecule type" value="Genomic_DNA"/>
</dbReference>
<evidence type="ECO:0000256" key="10">
    <source>
        <dbReference type="HAMAP-Rule" id="MF_00255"/>
    </source>
</evidence>
<reference evidence="12 13" key="1">
    <citation type="journal article" date="2016" name="Nat. Commun.">
        <title>Thousands of microbial genomes shed light on interconnected biogeochemical processes in an aquifer system.</title>
        <authorList>
            <person name="Anantharaman K."/>
            <person name="Brown C.T."/>
            <person name="Hug L.A."/>
            <person name="Sharon I."/>
            <person name="Castelle C.J."/>
            <person name="Probst A.J."/>
            <person name="Thomas B.C."/>
            <person name="Singh A."/>
            <person name="Wilkins M.J."/>
            <person name="Karaoz U."/>
            <person name="Brodie E.L."/>
            <person name="Williams K.H."/>
            <person name="Hubbard S.S."/>
            <person name="Banfield J.F."/>
        </authorList>
    </citation>
    <scope>NUCLEOTIDE SEQUENCE [LARGE SCALE GENOMIC DNA]</scope>
</reference>
<dbReference type="Pfam" id="PF02092">
    <property type="entry name" value="tRNA_synt_2f"/>
    <property type="match status" value="1"/>
</dbReference>